<dbReference type="RefSeq" id="WP_179855681.1">
    <property type="nucleotide sequence ID" value="NZ_OBDY01000044.1"/>
</dbReference>
<dbReference type="SMART" id="SM00530">
    <property type="entry name" value="HTH_XRE"/>
    <property type="match status" value="1"/>
</dbReference>
<dbReference type="Pfam" id="PF13560">
    <property type="entry name" value="HTH_31"/>
    <property type="match status" value="1"/>
</dbReference>
<keyword evidence="4" id="KW-1185">Reference proteome</keyword>
<dbReference type="Proteomes" id="UP000219612">
    <property type="component" value="Unassembled WGS sequence"/>
</dbReference>
<dbReference type="InterPro" id="IPR010982">
    <property type="entry name" value="Lambda_DNA-bd_dom_sf"/>
</dbReference>
<feature type="domain" description="HTH cro/C1-type" evidence="2">
    <location>
        <begin position="45"/>
        <end position="90"/>
    </location>
</feature>
<dbReference type="SUPFAM" id="SSF158791">
    <property type="entry name" value="MgtE N-terminal domain-like"/>
    <property type="match status" value="3"/>
</dbReference>
<sequence length="460" mass="49112">MDAALSPAPVVLPDPRLVTTVADLGEQLHRLRLAASRPAPTDNPLTLRELAVLTGLPHTTLGNAESGRVLPRVEVVYRVAKACGVPPEQLSWWTQARNRAAGQKRRKVHATAPLPRPSPADDGDALTVRGSSAADEEPVTPEQLLQELGGVGVERAAEQLSTRHPESVAVFLGQLHPGLVANVLATMDPVIATGHLSRLQPDHVAACLNEMSPMAVARLLALRPVADAAGYLSLMRPDNATAALLTMPTDALGQRLAHLNFDLARQIVHGMPAPQRMALLTGSPLPEAVFAEILFSVSLPETITFLATAPTTTAARALTVLSADLAAGLLNALHPPRAAKLLSAMPAEQATARLMQMTGEQAAVLLGLLPLRTVGAILAHLPLPTAARLLAWVPADRREPVLQHTRAERAVEIRWHTQRRSYQLWLRRLHAGVAQGEPPTLAEMAAPESPPPLNLTTPRD</sequence>
<evidence type="ECO:0000313" key="3">
    <source>
        <dbReference type="EMBL" id="SNY72818.1"/>
    </source>
</evidence>
<gene>
    <name evidence="3" type="ORF">SAMN05421748_14422</name>
</gene>
<accession>A0A285KJN7</accession>
<dbReference type="GO" id="GO:0003677">
    <property type="term" value="F:DNA binding"/>
    <property type="evidence" value="ECO:0007669"/>
    <property type="project" value="InterPro"/>
</dbReference>
<feature type="region of interest" description="Disordered" evidence="1">
    <location>
        <begin position="103"/>
        <end position="139"/>
    </location>
</feature>
<organism evidence="3 4">
    <name type="scientific">Paractinoplanes atraurantiacus</name>
    <dbReference type="NCBI Taxonomy" id="1036182"/>
    <lineage>
        <taxon>Bacteria</taxon>
        <taxon>Bacillati</taxon>
        <taxon>Actinomycetota</taxon>
        <taxon>Actinomycetes</taxon>
        <taxon>Micromonosporales</taxon>
        <taxon>Micromonosporaceae</taxon>
        <taxon>Paractinoplanes</taxon>
    </lineage>
</organism>
<evidence type="ECO:0000256" key="1">
    <source>
        <dbReference type="SAM" id="MobiDB-lite"/>
    </source>
</evidence>
<dbReference type="Gene3D" id="1.10.260.40">
    <property type="entry name" value="lambda repressor-like DNA-binding domains"/>
    <property type="match status" value="1"/>
</dbReference>
<feature type="region of interest" description="Disordered" evidence="1">
    <location>
        <begin position="439"/>
        <end position="460"/>
    </location>
</feature>
<proteinExistence type="predicted"/>
<name>A0A285KJN7_9ACTN</name>
<protein>
    <submittedName>
        <fullName evidence="3">MgtE intracellular N domain-containing protein</fullName>
    </submittedName>
</protein>
<evidence type="ECO:0000259" key="2">
    <source>
        <dbReference type="PROSITE" id="PS50943"/>
    </source>
</evidence>
<dbReference type="Pfam" id="PF03448">
    <property type="entry name" value="MgtE_N"/>
    <property type="match status" value="2"/>
</dbReference>
<dbReference type="EMBL" id="OBDY01000044">
    <property type="protein sequence ID" value="SNY72818.1"/>
    <property type="molecule type" value="Genomic_DNA"/>
</dbReference>
<dbReference type="InterPro" id="IPR006668">
    <property type="entry name" value="Mg_transptr_MgtE_intracell_dom"/>
</dbReference>
<reference evidence="3 4" key="1">
    <citation type="submission" date="2017-09" db="EMBL/GenBank/DDBJ databases">
        <authorList>
            <person name="Ehlers B."/>
            <person name="Leendertz F.H."/>
        </authorList>
    </citation>
    <scope>NUCLEOTIDE SEQUENCE [LARGE SCALE GENOMIC DNA]</scope>
    <source>
        <strain evidence="3 4">CGMCC 4.6857</strain>
    </source>
</reference>
<dbReference type="PROSITE" id="PS50943">
    <property type="entry name" value="HTH_CROC1"/>
    <property type="match status" value="1"/>
</dbReference>
<dbReference type="SUPFAM" id="SSF47413">
    <property type="entry name" value="lambda repressor-like DNA-binding domains"/>
    <property type="match status" value="1"/>
</dbReference>
<evidence type="ECO:0000313" key="4">
    <source>
        <dbReference type="Proteomes" id="UP000219612"/>
    </source>
</evidence>
<dbReference type="AlphaFoldDB" id="A0A285KJN7"/>
<dbReference type="InterPro" id="IPR001387">
    <property type="entry name" value="Cro/C1-type_HTH"/>
</dbReference>
<dbReference type="CDD" id="cd00093">
    <property type="entry name" value="HTH_XRE"/>
    <property type="match status" value="1"/>
</dbReference>